<sequence length="1507" mass="166716">MRILGFLLFLVSNCLALHNGSCIGSPCGSNGNCQIGPINGTQTTFWCRCNDGSYGSFCEKRCPLTCDSNQKCVYNEENQATLCVCKGEKCQNRGWCYYPEDKCQNGGKCVGNGQNATCICPTGFKGSKCDEDVNECQTNNHDCSPRSTCINMNGSYLCVCPQGFLPPDCLTPGNSSSVEFKPTVCFVEASPEYPKGISRYCQNGGYCDKSNGGKCECPPGYKGSTCEISPSPESSKIDNCSKNQCIHGTCSSFAGGFMCLCDDGFSGSFCEIGKNHCIGNECARGSECINDQNSYFCDCPPGKTGQFCDKMDCSAIPGICNYGTCIDSPLSEKSFECQCNTGWEGELCDVDKNECQMSNVCMNNGTCVNLPGSFRCDCKRGFGGKWCDEALNVCQDVHCENGGTCFPTSDKSPVCQCRNGFIGKRCEKECPLGFGGVRCDLKISVGICSRSGPKCFNGGKCLGGFCVCPPDFTGNQCDVPRKEVMTSSENLCKSDPCLNNATCIDVDAHIGYVCLCQQGFEGDICERRKDRCLENPCANGGICHQDNREFFSCDCPNGFYGERCELEKRFFCTNNTCKNGGICLRDKKSSKCECSYGYTGIRCEEKINLGMFSEKEFLLRSVCEKRKCWERAKDGNCDSDCNYAACKFDGGDCSGKREPFSKCRYGNMCADLFSNGVCNQACNNEECLYDGMDCMPGVVRCPAKIREYCAGRYSNGVCDSECDTVGCGFDGGDCTNQTETKAYLTDIRITVQMDPSEFQANGGKSLMEISAALRATVRIQRDEKGPLVFEWDGENERERVEMDVKKLTEQNILSSSVRKIRSVGGEGVVVYLEVQENCINAKCLYKDSQTVVDLISARLAKKGINSFGIPISEALVSTPRKSGTQSSGSSWSNLILVLTGGCMMLVVVAGTVTLKENRNRKRRIINAPVWTPPMENEDKNNRRMHNQSMNSSQHSLLDPTGYFDSKRHRTDYENGHMMTTHYNQFFPQSSNDYITDFGGSATENNNRVSIHQCYSILHEQAASADPITERITMESVKYRDPNFLRNVLHWLAANSTGKDEYLLAKEAKECIDAGANVNEMDSKEDTPLMLAVRSRRIRMVLHMLKAGADPSIYNKSERSALHEAAANRDIRMMKHLLTDKRIIRDIDELDRKGMTALMYIAEREGDEQIEMVKMMMAKGAKIDYDGAARKDSNIYTGRTALHYAAMVDNLPMVEYLVSQNANKDKQDEEGRTPIMLAAREGHSRTVMFLVHSGASIEAVDALDNDARQLAISRHNHYIVQILDSNHPQPFEHHQKKPNRPKLIKKKNELKKVEEKRSSNEIVTVQKENVSSKQEFGDSGASTSSGNFSMTPPSESTSSGSPHGSMGSDSCIASTSSEGSRPSVSPVAHENMNHAMMNPIPPAPYYPEPFEAMYDYPNYNTGYINSIINLQFWLFQIKKIGDFSNLLVITNIVIVCSQHKARRRFPHDAIRRILPSLPRGIGNCYGTEFRIVWKISKALIVALTLFLG</sequence>
<evidence type="ECO:0000256" key="17">
    <source>
        <dbReference type="ARBA" id="ARBA00023159"/>
    </source>
</evidence>
<evidence type="ECO:0000313" key="28">
    <source>
        <dbReference type="Proteomes" id="UP000827892"/>
    </source>
</evidence>
<dbReference type="InterPro" id="IPR002110">
    <property type="entry name" value="Ankyrin_rpt"/>
</dbReference>
<dbReference type="GO" id="GO:0090575">
    <property type="term" value="C:RNA polymerase II transcription regulator complex"/>
    <property type="evidence" value="ECO:0007669"/>
    <property type="project" value="UniProtKB-ARBA"/>
</dbReference>
<evidence type="ECO:0000256" key="22">
    <source>
        <dbReference type="PROSITE-ProRule" id="PRU00076"/>
    </source>
</evidence>
<feature type="chain" id="PRO_5041898857" description="Protein CBR-LIN-12" evidence="24">
    <location>
        <begin position="17"/>
        <end position="1507"/>
    </location>
</feature>
<dbReference type="InterPro" id="IPR010660">
    <property type="entry name" value="Notch_NOD_dom"/>
</dbReference>
<feature type="region of interest" description="Disordered" evidence="23">
    <location>
        <begin position="1285"/>
        <end position="1386"/>
    </location>
</feature>
<keyword evidence="7" id="KW-0812">Transmembrane</keyword>
<evidence type="ECO:0000256" key="21">
    <source>
        <dbReference type="PROSITE-ProRule" id="PRU00023"/>
    </source>
</evidence>
<dbReference type="PRINTS" id="PR01452">
    <property type="entry name" value="LNOTCHREPEAT"/>
</dbReference>
<keyword evidence="6 22" id="KW-0245">EGF-like domain</keyword>
<evidence type="ECO:0000256" key="9">
    <source>
        <dbReference type="ARBA" id="ARBA00022737"/>
    </source>
</evidence>
<feature type="disulfide bond" evidence="22">
    <location>
        <begin position="299"/>
        <end position="308"/>
    </location>
</feature>
<keyword evidence="15" id="KW-0472">Membrane</keyword>
<dbReference type="Gene3D" id="2.10.25.10">
    <property type="entry name" value="Laminin"/>
    <property type="match status" value="11"/>
</dbReference>
<evidence type="ECO:0000256" key="7">
    <source>
        <dbReference type="ARBA" id="ARBA00022692"/>
    </source>
</evidence>
<organism evidence="27 28">
    <name type="scientific">Caenorhabditis briggsae</name>
    <dbReference type="NCBI Taxonomy" id="6238"/>
    <lineage>
        <taxon>Eukaryota</taxon>
        <taxon>Metazoa</taxon>
        <taxon>Ecdysozoa</taxon>
        <taxon>Nematoda</taxon>
        <taxon>Chromadorea</taxon>
        <taxon>Rhabditida</taxon>
        <taxon>Rhabditina</taxon>
        <taxon>Rhabditomorpha</taxon>
        <taxon>Rhabditoidea</taxon>
        <taxon>Rhabditidae</taxon>
        <taxon>Peloderinae</taxon>
        <taxon>Caenorhabditis</taxon>
    </lineage>
</organism>
<dbReference type="GO" id="GO:0040024">
    <property type="term" value="P:dauer larval development"/>
    <property type="evidence" value="ECO:0007669"/>
    <property type="project" value="UniProtKB-ARBA"/>
</dbReference>
<feature type="compositionally biased region" description="Basic residues" evidence="23">
    <location>
        <begin position="1293"/>
        <end position="1304"/>
    </location>
</feature>
<evidence type="ECO:0000256" key="3">
    <source>
        <dbReference type="ARBA" id="ARBA00005847"/>
    </source>
</evidence>
<dbReference type="SUPFAM" id="SSF48403">
    <property type="entry name" value="Ankyrin repeat"/>
    <property type="match status" value="1"/>
</dbReference>
<feature type="domain" description="EGF-like" evidence="25">
    <location>
        <begin position="390"/>
        <end position="427"/>
    </location>
</feature>
<dbReference type="FunFam" id="2.10.25.10:FF:000471">
    <property type="entry name" value="Protein lin-12"/>
    <property type="match status" value="1"/>
</dbReference>
<feature type="domain" description="EGF-like" evidence="25">
    <location>
        <begin position="273"/>
        <end position="309"/>
    </location>
</feature>
<feature type="disulfide bond" evidence="22">
    <location>
        <begin position="417"/>
        <end position="426"/>
    </location>
</feature>
<comment type="caution">
    <text evidence="22">Lacks conserved residue(s) required for the propagation of feature annotation.</text>
</comment>
<feature type="disulfide bond" evidence="22">
    <location>
        <begin position="594"/>
        <end position="603"/>
    </location>
</feature>
<feature type="domain" description="EGF-like" evidence="25">
    <location>
        <begin position="236"/>
        <end position="271"/>
    </location>
</feature>
<dbReference type="InterPro" id="IPR035993">
    <property type="entry name" value="Notch-like_dom_sf"/>
</dbReference>
<feature type="compositionally biased region" description="Polar residues" evidence="23">
    <location>
        <begin position="1319"/>
        <end position="1347"/>
    </location>
</feature>
<feature type="repeat" description="ANK" evidence="21">
    <location>
        <begin position="1196"/>
        <end position="1228"/>
    </location>
</feature>
<accession>A0AAE9DEL9</accession>
<dbReference type="SMART" id="SM01339">
    <property type="entry name" value="NODP"/>
    <property type="match status" value="1"/>
</dbReference>
<feature type="repeat" description="ANK" evidence="21">
    <location>
        <begin position="1229"/>
        <end position="1261"/>
    </location>
</feature>
<keyword evidence="17" id="KW-0010">Activator</keyword>
<keyword evidence="5" id="KW-1003">Cell membrane</keyword>
<evidence type="ECO:0000256" key="6">
    <source>
        <dbReference type="ARBA" id="ARBA00022536"/>
    </source>
</evidence>
<evidence type="ECO:0000313" key="27">
    <source>
        <dbReference type="EMBL" id="ULU02341.1"/>
    </source>
</evidence>
<dbReference type="Pfam" id="PF07974">
    <property type="entry name" value="EGF_2"/>
    <property type="match status" value="1"/>
</dbReference>
<feature type="disulfide bond" evidence="22">
    <location>
        <begin position="120"/>
        <end position="129"/>
    </location>
</feature>
<keyword evidence="10" id="KW-0221">Differentiation</keyword>
<keyword evidence="14 21" id="KW-0040">ANK repeat</keyword>
<dbReference type="SMART" id="SM00248">
    <property type="entry name" value="ANK"/>
    <property type="match status" value="6"/>
</dbReference>
<evidence type="ECO:0000256" key="10">
    <source>
        <dbReference type="ARBA" id="ARBA00022782"/>
    </source>
</evidence>
<comment type="similarity">
    <text evidence="3">Belongs to the NOTCH family.</text>
</comment>
<dbReference type="FunFam" id="3.30.300.320:FF:000001">
    <property type="entry name" value="Neurogenic locus notch 1"/>
    <property type="match status" value="1"/>
</dbReference>
<evidence type="ECO:0000256" key="20">
    <source>
        <dbReference type="ARBA" id="ARBA00023242"/>
    </source>
</evidence>
<feature type="signal peptide" evidence="24">
    <location>
        <begin position="1"/>
        <end position="16"/>
    </location>
</feature>
<dbReference type="SMART" id="SM01338">
    <property type="entry name" value="NOD"/>
    <property type="match status" value="1"/>
</dbReference>
<name>A0AAE9DEL9_CAEBR</name>
<evidence type="ECO:0000256" key="15">
    <source>
        <dbReference type="ARBA" id="ARBA00023136"/>
    </source>
</evidence>
<feature type="domain" description="EGF-like" evidence="25">
    <location>
        <begin position="568"/>
        <end position="604"/>
    </location>
</feature>
<protein>
    <recommendedName>
        <fullName evidence="29">Protein CBR-LIN-12</fullName>
    </recommendedName>
</protein>
<feature type="disulfide bond" evidence="22">
    <location>
        <begin position="339"/>
        <end position="348"/>
    </location>
</feature>
<keyword evidence="4" id="KW-0217">Developmental protein</keyword>
<keyword evidence="11" id="KW-0914">Notch signaling pathway</keyword>
<evidence type="ECO:0000256" key="19">
    <source>
        <dbReference type="ARBA" id="ARBA00023180"/>
    </source>
</evidence>
<reference evidence="27 28" key="1">
    <citation type="submission" date="2022-05" db="EMBL/GenBank/DDBJ databases">
        <title>Chromosome-level reference genomes for two strains of Caenorhabditis briggsae: an improved platform for comparative genomics.</title>
        <authorList>
            <person name="Stevens L."/>
            <person name="Andersen E.C."/>
        </authorList>
    </citation>
    <scope>NUCLEOTIDE SEQUENCE [LARGE SCALE GENOMIC DNA]</scope>
    <source>
        <strain evidence="27">QX1410_ONT</strain>
        <tissue evidence="27">Whole-organism</tissue>
    </source>
</reference>
<evidence type="ECO:0000259" key="25">
    <source>
        <dbReference type="PROSITE" id="PS50026"/>
    </source>
</evidence>
<feature type="disulfide bond" evidence="22">
    <location>
        <begin position="555"/>
        <end position="564"/>
    </location>
</feature>
<dbReference type="InterPro" id="IPR000152">
    <property type="entry name" value="EGF-type_Asp/Asn_hydroxyl_site"/>
</dbReference>
<feature type="disulfide bond" evidence="22">
    <location>
        <begin position="261"/>
        <end position="270"/>
    </location>
</feature>
<dbReference type="InterPro" id="IPR011656">
    <property type="entry name" value="Notch_NODP_dom"/>
</dbReference>
<evidence type="ECO:0000256" key="4">
    <source>
        <dbReference type="ARBA" id="ARBA00022473"/>
    </source>
</evidence>
<dbReference type="SMART" id="SM00004">
    <property type="entry name" value="NL"/>
    <property type="match status" value="3"/>
</dbReference>
<dbReference type="Gene3D" id="3.30.300.320">
    <property type="match status" value="1"/>
</dbReference>
<dbReference type="PROSITE" id="PS50088">
    <property type="entry name" value="ANK_REPEAT"/>
    <property type="match status" value="3"/>
</dbReference>
<proteinExistence type="inferred from homology"/>
<evidence type="ECO:0000256" key="1">
    <source>
        <dbReference type="ARBA" id="ARBA00004123"/>
    </source>
</evidence>
<dbReference type="GO" id="GO:0007219">
    <property type="term" value="P:Notch signaling pathway"/>
    <property type="evidence" value="ECO:0007669"/>
    <property type="project" value="UniProtKB-KW"/>
</dbReference>
<feature type="disulfide bond" evidence="22">
    <location>
        <begin position="378"/>
        <end position="387"/>
    </location>
</feature>
<dbReference type="FunFam" id="2.10.25.10:FF:000063">
    <property type="entry name" value="Slit guidance ligand 2"/>
    <property type="match status" value="1"/>
</dbReference>
<dbReference type="PROSITE" id="PS50026">
    <property type="entry name" value="EGF_3"/>
    <property type="match status" value="12"/>
</dbReference>
<dbReference type="GO" id="GO:0061629">
    <property type="term" value="F:RNA polymerase II-specific DNA-binding transcription factor binding"/>
    <property type="evidence" value="ECO:0007669"/>
    <property type="project" value="UniProtKB-ARBA"/>
</dbReference>
<keyword evidence="20" id="KW-0539">Nucleus</keyword>
<dbReference type="GO" id="GO:0005509">
    <property type="term" value="F:calcium ion binding"/>
    <property type="evidence" value="ECO:0007669"/>
    <property type="project" value="InterPro"/>
</dbReference>
<feature type="disulfide bond" evidence="22">
    <location>
        <begin position="240"/>
        <end position="250"/>
    </location>
</feature>
<dbReference type="Pfam" id="PF00008">
    <property type="entry name" value="EGF"/>
    <property type="match status" value="4"/>
</dbReference>
<dbReference type="InterPro" id="IPR049883">
    <property type="entry name" value="NOTCH1_EGF-like"/>
</dbReference>
<dbReference type="InterPro" id="IPR051355">
    <property type="entry name" value="Notch/Slit_guidance"/>
</dbReference>
<dbReference type="SMART" id="SM00179">
    <property type="entry name" value="EGF_CA"/>
    <property type="match status" value="8"/>
</dbReference>
<comment type="subcellular location">
    <subcellularLocation>
        <location evidence="2">Cell membrane</location>
        <topology evidence="2">Single-pass type I membrane protein</topology>
    </subcellularLocation>
    <subcellularLocation>
        <location evidence="1">Nucleus</location>
    </subcellularLocation>
</comment>
<dbReference type="PROSITE" id="PS00010">
    <property type="entry name" value="ASX_HYDROXYL"/>
    <property type="match status" value="3"/>
</dbReference>
<dbReference type="EMBL" id="CP090893">
    <property type="protein sequence ID" value="ULU02341.1"/>
    <property type="molecule type" value="Genomic_DNA"/>
</dbReference>
<evidence type="ECO:0000256" key="16">
    <source>
        <dbReference type="ARBA" id="ARBA00023157"/>
    </source>
</evidence>
<dbReference type="FunFam" id="2.10.25.10:FF:000038">
    <property type="entry name" value="Fibrillin 2"/>
    <property type="match status" value="1"/>
</dbReference>
<evidence type="ECO:0008006" key="29">
    <source>
        <dbReference type="Google" id="ProtNLM"/>
    </source>
</evidence>
<feature type="domain" description="EGF-like" evidence="25">
    <location>
        <begin position="132"/>
        <end position="170"/>
    </location>
</feature>
<dbReference type="InterPro" id="IPR013111">
    <property type="entry name" value="EGF_extracell"/>
</dbReference>
<dbReference type="Gene3D" id="3.30.70.3310">
    <property type="match status" value="1"/>
</dbReference>
<evidence type="ECO:0000256" key="13">
    <source>
        <dbReference type="ARBA" id="ARBA00023015"/>
    </source>
</evidence>
<feature type="domain" description="EGF-like" evidence="25">
    <location>
        <begin position="488"/>
        <end position="526"/>
    </location>
</feature>
<feature type="compositionally biased region" description="Polar residues" evidence="23">
    <location>
        <begin position="1370"/>
        <end position="1382"/>
    </location>
</feature>
<feature type="domain" description="EGF-like" evidence="25">
    <location>
        <begin position="316"/>
        <end position="349"/>
    </location>
</feature>
<dbReference type="GO" id="GO:0005886">
    <property type="term" value="C:plasma membrane"/>
    <property type="evidence" value="ECO:0007669"/>
    <property type="project" value="UniProtKB-SubCell"/>
</dbReference>
<feature type="domain" description="LNR" evidence="26">
    <location>
        <begin position="663"/>
        <end position="704"/>
    </location>
</feature>
<dbReference type="Gene3D" id="1.25.40.20">
    <property type="entry name" value="Ankyrin repeat-containing domain"/>
    <property type="match status" value="1"/>
</dbReference>
<keyword evidence="9" id="KW-0677">Repeat</keyword>
<feature type="domain" description="LNR" evidence="26">
    <location>
        <begin position="623"/>
        <end position="659"/>
    </location>
</feature>
<dbReference type="PANTHER" id="PTHR45836:SF23">
    <property type="entry name" value="NEUROGENIC LOCUS NOTCH HOMOLOG PROTEIN 1"/>
    <property type="match status" value="1"/>
</dbReference>
<dbReference type="SMART" id="SM00181">
    <property type="entry name" value="EGF"/>
    <property type="match status" value="13"/>
</dbReference>
<dbReference type="PANTHER" id="PTHR45836">
    <property type="entry name" value="SLIT HOMOLOG"/>
    <property type="match status" value="1"/>
</dbReference>
<dbReference type="PRINTS" id="PR01983">
    <property type="entry name" value="NOTCH"/>
</dbReference>
<dbReference type="PROSITE" id="PS01187">
    <property type="entry name" value="EGF_CA"/>
    <property type="match status" value="2"/>
</dbReference>
<dbReference type="GO" id="GO:0022611">
    <property type="term" value="P:dormancy process"/>
    <property type="evidence" value="ECO:0007669"/>
    <property type="project" value="UniProtKB-ARBA"/>
</dbReference>
<feature type="repeat" description="ANK" evidence="21">
    <location>
        <begin position="1083"/>
        <end position="1115"/>
    </location>
</feature>
<evidence type="ECO:0000256" key="14">
    <source>
        <dbReference type="ARBA" id="ARBA00023043"/>
    </source>
</evidence>
<evidence type="ECO:0000256" key="11">
    <source>
        <dbReference type="ARBA" id="ARBA00022976"/>
    </source>
</evidence>
<dbReference type="Proteomes" id="UP000827892">
    <property type="component" value="Chromosome III"/>
</dbReference>
<dbReference type="InterPro" id="IPR001881">
    <property type="entry name" value="EGF-like_Ca-bd_dom"/>
</dbReference>
<feature type="compositionally biased region" description="Low complexity" evidence="23">
    <location>
        <begin position="1348"/>
        <end position="1369"/>
    </location>
</feature>
<evidence type="ECO:0000256" key="24">
    <source>
        <dbReference type="SAM" id="SignalP"/>
    </source>
</evidence>
<dbReference type="Pfam" id="PF00066">
    <property type="entry name" value="Notch"/>
    <property type="match status" value="3"/>
</dbReference>
<dbReference type="GO" id="GO:0048513">
    <property type="term" value="P:animal organ development"/>
    <property type="evidence" value="ECO:0007669"/>
    <property type="project" value="UniProtKB-ARBA"/>
</dbReference>
<keyword evidence="16 22" id="KW-1015">Disulfide bond</keyword>
<dbReference type="FunFam" id="2.10.25.10:FF:000185">
    <property type="entry name" value="basement membrane-specific heparan sulfate proteoglycan core protein-like"/>
    <property type="match status" value="1"/>
</dbReference>
<dbReference type="Pfam" id="PF12661">
    <property type="entry name" value="hEGF"/>
    <property type="match status" value="3"/>
</dbReference>
<feature type="domain" description="EGF-like" evidence="25">
    <location>
        <begin position="192"/>
        <end position="227"/>
    </location>
</feature>
<feature type="disulfide bond" evidence="22">
    <location>
        <begin position="49"/>
        <end position="58"/>
    </location>
</feature>
<dbReference type="SUPFAM" id="SSF57196">
    <property type="entry name" value="EGF/Laminin"/>
    <property type="match status" value="10"/>
</dbReference>
<dbReference type="PROSITE" id="PS01186">
    <property type="entry name" value="EGF_2"/>
    <property type="match status" value="9"/>
</dbReference>
<dbReference type="PROSITE" id="PS50297">
    <property type="entry name" value="ANK_REP_REGION"/>
    <property type="match status" value="2"/>
</dbReference>
<feature type="domain" description="EGF-like" evidence="25">
    <location>
        <begin position="92"/>
        <end position="130"/>
    </location>
</feature>
<gene>
    <name evidence="27" type="ORF">L3Y34_002130</name>
</gene>
<keyword evidence="19" id="KW-0325">Glycoprotein</keyword>
<feature type="disulfide bond" evidence="22">
    <location>
        <begin position="217"/>
        <end position="226"/>
    </location>
</feature>
<keyword evidence="12" id="KW-1133">Transmembrane helix</keyword>
<evidence type="ECO:0000256" key="23">
    <source>
        <dbReference type="SAM" id="MobiDB-lite"/>
    </source>
</evidence>
<dbReference type="SUPFAM" id="SSF90193">
    <property type="entry name" value="Notch domain"/>
    <property type="match status" value="3"/>
</dbReference>
<dbReference type="PROSITE" id="PS00022">
    <property type="entry name" value="EGF_1"/>
    <property type="match status" value="12"/>
</dbReference>
<feature type="domain" description="EGF-like" evidence="25">
    <location>
        <begin position="18"/>
        <end position="59"/>
    </location>
</feature>
<dbReference type="CDD" id="cd00054">
    <property type="entry name" value="EGF_CA"/>
    <property type="match status" value="7"/>
</dbReference>
<dbReference type="Pfam" id="PF06816">
    <property type="entry name" value="NOD"/>
    <property type="match status" value="1"/>
</dbReference>
<evidence type="ECO:0000259" key="26">
    <source>
        <dbReference type="PROSITE" id="PS50258"/>
    </source>
</evidence>
<dbReference type="GO" id="GO:0001708">
    <property type="term" value="P:cell fate specification"/>
    <property type="evidence" value="ECO:0007669"/>
    <property type="project" value="UniProtKB-ARBA"/>
</dbReference>
<keyword evidence="18" id="KW-0804">Transcription</keyword>
<feature type="disulfide bond" evidence="22">
    <location>
        <begin position="160"/>
        <end position="169"/>
    </location>
</feature>
<dbReference type="Pfam" id="PF12796">
    <property type="entry name" value="Ank_2"/>
    <property type="match status" value="2"/>
</dbReference>
<evidence type="ECO:0000256" key="12">
    <source>
        <dbReference type="ARBA" id="ARBA00022989"/>
    </source>
</evidence>
<dbReference type="InterPro" id="IPR013032">
    <property type="entry name" value="EGF-like_CS"/>
</dbReference>
<dbReference type="PROSITE" id="PS50258">
    <property type="entry name" value="LNR"/>
    <property type="match status" value="2"/>
</dbReference>
<dbReference type="InterPro" id="IPR000742">
    <property type="entry name" value="EGF"/>
</dbReference>
<feature type="domain" description="EGF-like" evidence="25">
    <location>
        <begin position="351"/>
        <end position="388"/>
    </location>
</feature>
<keyword evidence="8 24" id="KW-0732">Signal</keyword>
<evidence type="ECO:0000256" key="18">
    <source>
        <dbReference type="ARBA" id="ARBA00023163"/>
    </source>
</evidence>
<dbReference type="Pfam" id="PF07684">
    <property type="entry name" value="NODP"/>
    <property type="match status" value="1"/>
</dbReference>
<feature type="compositionally biased region" description="Basic and acidic residues" evidence="23">
    <location>
        <begin position="1305"/>
        <end position="1318"/>
    </location>
</feature>
<dbReference type="InterPro" id="IPR036770">
    <property type="entry name" value="Ankyrin_rpt-contain_sf"/>
</dbReference>
<evidence type="ECO:0000256" key="8">
    <source>
        <dbReference type="ARBA" id="ARBA00022729"/>
    </source>
</evidence>
<dbReference type="Pfam" id="PF07645">
    <property type="entry name" value="EGF_CA"/>
    <property type="match status" value="1"/>
</dbReference>
<dbReference type="InterPro" id="IPR018097">
    <property type="entry name" value="EGF_Ca-bd_CS"/>
</dbReference>
<feature type="disulfide bond" evidence="22">
    <location>
        <begin position="516"/>
        <end position="525"/>
    </location>
</feature>
<evidence type="ECO:0000256" key="2">
    <source>
        <dbReference type="ARBA" id="ARBA00004251"/>
    </source>
</evidence>
<feature type="domain" description="EGF-like" evidence="25">
    <location>
        <begin position="528"/>
        <end position="565"/>
    </location>
</feature>
<feature type="disulfide bond" evidence="22">
    <location>
        <begin position="497"/>
        <end position="514"/>
    </location>
</feature>
<keyword evidence="13" id="KW-0805">Transcription regulation</keyword>
<evidence type="ECO:0000256" key="5">
    <source>
        <dbReference type="ARBA" id="ARBA00022475"/>
    </source>
</evidence>
<dbReference type="InterPro" id="IPR000800">
    <property type="entry name" value="Notch_dom"/>
</dbReference>